<dbReference type="SUPFAM" id="SSF53920">
    <property type="entry name" value="Fe-only hydrogenase"/>
    <property type="match status" value="1"/>
</dbReference>
<feature type="domain" description="4Fe-4S ferredoxin-type" evidence="6">
    <location>
        <begin position="36"/>
        <end position="64"/>
    </location>
</feature>
<name>A0AAE3EEV1_9SPIR</name>
<keyword evidence="4" id="KW-0411">Iron-sulfur</keyword>
<feature type="compositionally biased region" description="Basic and acidic residues" evidence="5">
    <location>
        <begin position="375"/>
        <end position="390"/>
    </location>
</feature>
<dbReference type="InterPro" id="IPR009016">
    <property type="entry name" value="Fe_hydrogenase"/>
</dbReference>
<dbReference type="Pfam" id="PF13237">
    <property type="entry name" value="Fer4_10"/>
    <property type="match status" value="1"/>
</dbReference>
<gene>
    <name evidence="8" type="ORF">K7J14_01435</name>
</gene>
<feature type="domain" description="4Fe-4S ferredoxin-type" evidence="6">
    <location>
        <begin position="6"/>
        <end position="35"/>
    </location>
</feature>
<feature type="domain" description="4Fe-4S" evidence="7">
    <location>
        <begin position="438"/>
        <end position="497"/>
    </location>
</feature>
<dbReference type="InterPro" id="IPR017900">
    <property type="entry name" value="4Fe4S_Fe_S_CS"/>
</dbReference>
<evidence type="ECO:0000256" key="3">
    <source>
        <dbReference type="ARBA" id="ARBA00023004"/>
    </source>
</evidence>
<evidence type="ECO:0000259" key="7">
    <source>
        <dbReference type="PROSITE" id="PS51656"/>
    </source>
</evidence>
<dbReference type="PANTHER" id="PTHR43560:SF1">
    <property type="entry name" value="ION-TRANSLOCATING OXIDOREDUCTASE COMPLEX SUBUNIT B"/>
    <property type="match status" value="1"/>
</dbReference>
<keyword evidence="3" id="KW-0408">Iron</keyword>
<accession>A0AAE3EEV1</accession>
<keyword evidence="1" id="KW-0004">4Fe-4S</keyword>
<organism evidence="8 9">
    <name type="scientific">Teretinema zuelzerae</name>
    <dbReference type="NCBI Taxonomy" id="156"/>
    <lineage>
        <taxon>Bacteria</taxon>
        <taxon>Pseudomonadati</taxon>
        <taxon>Spirochaetota</taxon>
        <taxon>Spirochaetia</taxon>
        <taxon>Spirochaetales</taxon>
        <taxon>Treponemataceae</taxon>
        <taxon>Teretinema</taxon>
    </lineage>
</organism>
<dbReference type="Gene3D" id="3.40.950.10">
    <property type="entry name" value="Fe-only Hydrogenase (Larger Subunit), Chain L, domain 3"/>
    <property type="match status" value="1"/>
</dbReference>
<dbReference type="InterPro" id="IPR007202">
    <property type="entry name" value="4Fe-4S_dom"/>
</dbReference>
<dbReference type="InterPro" id="IPR050395">
    <property type="entry name" value="4Fe4S_Ferredoxin_RnfB"/>
</dbReference>
<dbReference type="Gene3D" id="3.30.70.20">
    <property type="match status" value="1"/>
</dbReference>
<dbReference type="PROSITE" id="PS00198">
    <property type="entry name" value="4FE4S_FER_1"/>
    <property type="match status" value="2"/>
</dbReference>
<keyword evidence="2" id="KW-0479">Metal-binding</keyword>
<dbReference type="EMBL" id="JAINWA010000001">
    <property type="protein sequence ID" value="MCD1653360.1"/>
    <property type="molecule type" value="Genomic_DNA"/>
</dbReference>
<dbReference type="GO" id="GO:0051539">
    <property type="term" value="F:4 iron, 4 sulfur cluster binding"/>
    <property type="evidence" value="ECO:0007669"/>
    <property type="project" value="UniProtKB-KW"/>
</dbReference>
<dbReference type="Proteomes" id="UP001198163">
    <property type="component" value="Unassembled WGS sequence"/>
</dbReference>
<sequence>MNRRWHSVYLDEDACKGCTICVTTCPTEAIRVRDGKARIIEERCIDCGECIRRCPHHAKKARSDDPAMIAPADSAAAADSGLSALYELKIAIPAPSLYGQFPVKYSINEIHRALIDCGFDMVYPVAAATGGIAGASAAFLDRARYPDLPRPLISSSCPTIIKFIQIRFPSLIENIVPVIAPMELAARMARAEAKRLFPNRPKAGVFFISPCAGKITEAKSPLGDETSSVDGVFSMADFHLPMLAALQKAGEGDGAPQPLSLYPEDIAWSRAGGEAEDTGAEKGTATLAVDGMDQCVKILEAVEDGKLDSVDFLELMACASGCVGGPLTALTPALGKHIVSEREKELAARPEKTEQTLVVRRELLAEAAAITDVRSKADERSATARQEGTKTAEPASETARNAEAARARRLDCERCLRTERFPPRPALQLDSDYRRAVELMEKMEEIRAELPGLDCGCCGAPNCRALAEDIVKGLARKTDCVIILKEQYRKLLERRGGEDA</sequence>
<dbReference type="AlphaFoldDB" id="A0AAE3EEV1"/>
<comment type="caution">
    <text evidence="8">The sequence shown here is derived from an EMBL/GenBank/DDBJ whole genome shotgun (WGS) entry which is preliminary data.</text>
</comment>
<evidence type="ECO:0000256" key="5">
    <source>
        <dbReference type="SAM" id="MobiDB-lite"/>
    </source>
</evidence>
<dbReference type="PROSITE" id="PS51656">
    <property type="entry name" value="4FE4S"/>
    <property type="match status" value="1"/>
</dbReference>
<evidence type="ECO:0000313" key="8">
    <source>
        <dbReference type="EMBL" id="MCD1653360.1"/>
    </source>
</evidence>
<proteinExistence type="predicted"/>
<evidence type="ECO:0000256" key="4">
    <source>
        <dbReference type="ARBA" id="ARBA00023014"/>
    </source>
</evidence>
<evidence type="ECO:0000313" key="9">
    <source>
        <dbReference type="Proteomes" id="UP001198163"/>
    </source>
</evidence>
<dbReference type="Pfam" id="PF04060">
    <property type="entry name" value="FeS"/>
    <property type="match status" value="1"/>
</dbReference>
<evidence type="ECO:0000256" key="1">
    <source>
        <dbReference type="ARBA" id="ARBA00022485"/>
    </source>
</evidence>
<dbReference type="Pfam" id="PF02906">
    <property type="entry name" value="Fe_hyd_lg_C"/>
    <property type="match status" value="2"/>
</dbReference>
<feature type="region of interest" description="Disordered" evidence="5">
    <location>
        <begin position="375"/>
        <end position="402"/>
    </location>
</feature>
<evidence type="ECO:0000259" key="6">
    <source>
        <dbReference type="PROSITE" id="PS51379"/>
    </source>
</evidence>
<dbReference type="InterPro" id="IPR004108">
    <property type="entry name" value="Fe_hydrogenase_lsu_C"/>
</dbReference>
<dbReference type="RefSeq" id="WP_230752289.1">
    <property type="nucleotide sequence ID" value="NZ_JAINWA010000001.1"/>
</dbReference>
<dbReference type="InterPro" id="IPR017896">
    <property type="entry name" value="4Fe4S_Fe-S-bd"/>
</dbReference>
<protein>
    <submittedName>
        <fullName evidence="8">4Fe-4S binding protein</fullName>
    </submittedName>
</protein>
<reference evidence="8" key="1">
    <citation type="submission" date="2021-08" db="EMBL/GenBank/DDBJ databases">
        <title>Comparative analyses of Brucepasteria parasyntrophica and Teretinema zuelzerae.</title>
        <authorList>
            <person name="Song Y."/>
            <person name="Brune A."/>
        </authorList>
    </citation>
    <scope>NUCLEOTIDE SEQUENCE</scope>
    <source>
        <strain evidence="8">DSM 1903</strain>
    </source>
</reference>
<dbReference type="GO" id="GO:0046872">
    <property type="term" value="F:metal ion binding"/>
    <property type="evidence" value="ECO:0007669"/>
    <property type="project" value="UniProtKB-KW"/>
</dbReference>
<dbReference type="PANTHER" id="PTHR43560">
    <property type="entry name" value="ION-TRANSLOCATING OXIDOREDUCTASE COMPLEX SUBUNIT B"/>
    <property type="match status" value="1"/>
</dbReference>
<dbReference type="SUPFAM" id="SSF54862">
    <property type="entry name" value="4Fe-4S ferredoxins"/>
    <property type="match status" value="1"/>
</dbReference>
<keyword evidence="9" id="KW-1185">Reference proteome</keyword>
<dbReference type="Gene3D" id="1.10.15.40">
    <property type="entry name" value="Electron transport complex subunit B, putative Fe-S cluster"/>
    <property type="match status" value="1"/>
</dbReference>
<dbReference type="PROSITE" id="PS51379">
    <property type="entry name" value="4FE4S_FER_2"/>
    <property type="match status" value="2"/>
</dbReference>
<evidence type="ECO:0000256" key="2">
    <source>
        <dbReference type="ARBA" id="ARBA00022723"/>
    </source>
</evidence>